<accession>Q759F2</accession>
<evidence type="ECO:0000256" key="1">
    <source>
        <dbReference type="ARBA" id="ARBA00004479"/>
    </source>
</evidence>
<dbReference type="InterPro" id="IPR013320">
    <property type="entry name" value="ConA-like_dom_sf"/>
</dbReference>
<name>Q759F2_EREGS</name>
<dbReference type="Proteomes" id="UP000000591">
    <property type="component" value="Chromosome IV"/>
</dbReference>
<organism evidence="8 9">
    <name type="scientific">Eremothecium gossypii (strain ATCC 10895 / CBS 109.51 / FGSC 9923 / NRRL Y-1056)</name>
    <name type="common">Yeast</name>
    <name type="synonym">Ashbya gossypii</name>
    <dbReference type="NCBI Taxonomy" id="284811"/>
    <lineage>
        <taxon>Eukaryota</taxon>
        <taxon>Fungi</taxon>
        <taxon>Dikarya</taxon>
        <taxon>Ascomycota</taxon>
        <taxon>Saccharomycotina</taxon>
        <taxon>Saccharomycetes</taxon>
        <taxon>Saccharomycetales</taxon>
        <taxon>Saccharomycetaceae</taxon>
        <taxon>Eremothecium</taxon>
    </lineage>
</organism>
<dbReference type="GO" id="GO:0005537">
    <property type="term" value="F:D-mannose binding"/>
    <property type="evidence" value="ECO:0000318"/>
    <property type="project" value="GO_Central"/>
</dbReference>
<dbReference type="GO" id="GO:0005793">
    <property type="term" value="C:endoplasmic reticulum-Golgi intermediate compartment"/>
    <property type="evidence" value="ECO:0000318"/>
    <property type="project" value="GO_Central"/>
</dbReference>
<proteinExistence type="predicted"/>
<reference evidence="8 9" key="1">
    <citation type="journal article" date="2004" name="Science">
        <title>The Ashbya gossypii genome as a tool for mapping the ancient Saccharomyces cerevisiae genome.</title>
        <authorList>
            <person name="Dietrich F.S."/>
            <person name="Voegeli S."/>
            <person name="Brachat S."/>
            <person name="Lerch A."/>
            <person name="Gates K."/>
            <person name="Steiner S."/>
            <person name="Mohr C."/>
            <person name="Pohlmann R."/>
            <person name="Luedi P."/>
            <person name="Choi S."/>
            <person name="Wing R.A."/>
            <person name="Flavier A."/>
            <person name="Gaffney T.D."/>
            <person name="Philippsen P."/>
        </authorList>
    </citation>
    <scope>NUCLEOTIDE SEQUENCE [LARGE SCALE GENOMIC DNA]</scope>
    <source>
        <strain evidence="9">ATCC 10895 / CBS 109.51 / FGSC 9923 / NRRL Y-1056</strain>
    </source>
</reference>
<evidence type="ECO:0000256" key="6">
    <source>
        <dbReference type="SAM" id="Phobius"/>
    </source>
</evidence>
<keyword evidence="3" id="KW-0732">Signal</keyword>
<dbReference type="CDD" id="cd07308">
    <property type="entry name" value="lectin_leg-like"/>
    <property type="match status" value="1"/>
</dbReference>
<dbReference type="GeneID" id="4620586"/>
<dbReference type="STRING" id="284811.Q759F2"/>
<dbReference type="eggNOG" id="ENOG502QVEK">
    <property type="taxonomic scope" value="Eukaryota"/>
</dbReference>
<evidence type="ECO:0000259" key="7">
    <source>
        <dbReference type="Pfam" id="PF03388"/>
    </source>
</evidence>
<dbReference type="EMBL" id="AE016817">
    <property type="protein sequence ID" value="AAS52244.2"/>
    <property type="molecule type" value="Genomic_DNA"/>
</dbReference>
<dbReference type="HOGENOM" id="CLU_050744_0_0_1"/>
<keyword evidence="9" id="KW-1185">Reference proteome</keyword>
<gene>
    <name evidence="8" type="ORF">AGOS_ADR324W</name>
</gene>
<dbReference type="Pfam" id="PF03388">
    <property type="entry name" value="Lectin_leg-like"/>
    <property type="match status" value="1"/>
</dbReference>
<dbReference type="Gene3D" id="2.60.120.200">
    <property type="match status" value="1"/>
</dbReference>
<keyword evidence="2 6" id="KW-0812">Transmembrane</keyword>
<evidence type="ECO:0000313" key="8">
    <source>
        <dbReference type="EMBL" id="AAS52244.2"/>
    </source>
</evidence>
<dbReference type="GO" id="GO:0000139">
    <property type="term" value="C:Golgi membrane"/>
    <property type="evidence" value="ECO:0000318"/>
    <property type="project" value="GO_Central"/>
</dbReference>
<dbReference type="OMA" id="MGFPKNL"/>
<dbReference type="InterPro" id="IPR051136">
    <property type="entry name" value="Intracellular_Lectin-GPT"/>
</dbReference>
<feature type="transmembrane region" description="Helical" evidence="6">
    <location>
        <begin position="407"/>
        <end position="426"/>
    </location>
</feature>
<reference evidence="9" key="2">
    <citation type="journal article" date="2013" name="G3 (Bethesda)">
        <title>Genomes of Ashbya fungi isolated from insects reveal four mating-type loci, numerous translocations, lack of transposons, and distinct gene duplications.</title>
        <authorList>
            <person name="Dietrich F.S."/>
            <person name="Voegeli S."/>
            <person name="Kuo S."/>
            <person name="Philippsen P."/>
        </authorList>
    </citation>
    <scope>GENOME REANNOTATION</scope>
    <source>
        <strain evidence="9">ATCC 10895 / CBS 109.51 / FGSC 9923 / NRRL Y-1056</strain>
    </source>
</reference>
<dbReference type="OrthoDB" id="270293at2759"/>
<dbReference type="PANTHER" id="PTHR12223:SF45">
    <property type="entry name" value="RE50040P"/>
    <property type="match status" value="1"/>
</dbReference>
<dbReference type="GO" id="GO:0005635">
    <property type="term" value="C:nuclear envelope"/>
    <property type="evidence" value="ECO:0007669"/>
    <property type="project" value="EnsemblFungi"/>
</dbReference>
<evidence type="ECO:0000256" key="2">
    <source>
        <dbReference type="ARBA" id="ARBA00022692"/>
    </source>
</evidence>
<dbReference type="FunCoup" id="Q759F2">
    <property type="interactions" value="18"/>
</dbReference>
<dbReference type="KEGG" id="ago:AGOS_ADR324W"/>
<keyword evidence="5 6" id="KW-0472">Membrane</keyword>
<sequence>MGSKRLTSARNHTGAWLTSILVVITFVVFHVIFPALDQEQGDPAVQGLSVVDRWIKEQDGQELRVKRFYNGDASLMVPFLDKINKYWHVSGTAQIKNWEHIELSLRGQKDRWGVLLSNGIGDNTINDFETIVDFSIDTQSYNAPVGDGMAIVLTSQQDYMREDLHSSYARKQYMLNTALEMDNHDLMGFPRNLPGLAIVLDTYKNDPETKLAPPFISMFLNKDPSSEYYDAASDGRRSTSLQLMHLPAHLSGRKTRIRIIYLESVGFLKVDIDYSGKNQWIQLFKQQTGVQLPKNPVTGERYIGIGSKTGTYSQTVILNNVETYEYHWASSTSAEGAEGEDTFDYVQEITKFLKWQLGESIKMEEDEYMKWSLIRTQMFDSDLTRLRDAPPPKKRWSPLGFLKRTCIWFAITVCVYLVSVYIRVILRRKGILRSRLYKRNFPVGLLG</sequence>
<dbReference type="GO" id="GO:0006888">
    <property type="term" value="P:endoplasmic reticulum to Golgi vesicle-mediated transport"/>
    <property type="evidence" value="ECO:0000318"/>
    <property type="project" value="GO_Central"/>
</dbReference>
<dbReference type="AlphaFoldDB" id="Q759F2"/>
<feature type="domain" description="L-type lectin-like" evidence="7">
    <location>
        <begin position="181"/>
        <end position="324"/>
    </location>
</feature>
<evidence type="ECO:0000256" key="5">
    <source>
        <dbReference type="ARBA" id="ARBA00023136"/>
    </source>
</evidence>
<evidence type="ECO:0000313" key="9">
    <source>
        <dbReference type="Proteomes" id="UP000000591"/>
    </source>
</evidence>
<evidence type="ECO:0000256" key="4">
    <source>
        <dbReference type="ARBA" id="ARBA00022989"/>
    </source>
</evidence>
<dbReference type="GO" id="GO:0030134">
    <property type="term" value="C:COPII-coated ER to Golgi transport vesicle"/>
    <property type="evidence" value="ECO:0000318"/>
    <property type="project" value="GO_Central"/>
</dbReference>
<comment type="subcellular location">
    <subcellularLocation>
        <location evidence="1">Membrane</location>
        <topology evidence="1">Single-pass type I membrane protein</topology>
    </subcellularLocation>
</comment>
<dbReference type="InterPro" id="IPR005052">
    <property type="entry name" value="Lectin_leg"/>
</dbReference>
<keyword evidence="4 6" id="KW-1133">Transmembrane helix</keyword>
<dbReference type="GO" id="GO:0005789">
    <property type="term" value="C:endoplasmic reticulum membrane"/>
    <property type="evidence" value="ECO:0000318"/>
    <property type="project" value="GO_Central"/>
</dbReference>
<dbReference type="InParanoid" id="Q759F2"/>
<dbReference type="RefSeq" id="NP_984420.2">
    <property type="nucleotide sequence ID" value="NM_209773.2"/>
</dbReference>
<dbReference type="SUPFAM" id="SSF49899">
    <property type="entry name" value="Concanavalin A-like lectins/glucanases"/>
    <property type="match status" value="1"/>
</dbReference>
<dbReference type="PANTHER" id="PTHR12223">
    <property type="entry name" value="VESICULAR MANNOSE-BINDING LECTIN"/>
    <property type="match status" value="1"/>
</dbReference>
<feature type="transmembrane region" description="Helical" evidence="6">
    <location>
        <begin position="12"/>
        <end position="33"/>
    </location>
</feature>
<evidence type="ECO:0000256" key="3">
    <source>
        <dbReference type="ARBA" id="ARBA00022729"/>
    </source>
</evidence>
<protein>
    <submittedName>
        <fullName evidence="8">ADR324Wp</fullName>
    </submittedName>
</protein>